<feature type="transmembrane region" description="Helical" evidence="1">
    <location>
        <begin position="89"/>
        <end position="110"/>
    </location>
</feature>
<evidence type="ECO:0000256" key="1">
    <source>
        <dbReference type="SAM" id="Phobius"/>
    </source>
</evidence>
<name>D5ADN7_PICSI</name>
<sequence>MVNSNPDDPSWWVWVTNDTVPNKREEQCKLDDENYIVITEEDIVEGIAVFMARIVVNNPKSKSLTPEQLQTTISRAFANMHRTNTIRKLWVAGKVIYTIASCGLTLYGLYTQRHIIKAATKVVVKSGKVIVKAL</sequence>
<keyword evidence="1" id="KW-0812">Transmembrane</keyword>
<dbReference type="AlphaFoldDB" id="D5ADN7"/>
<dbReference type="PANTHER" id="PTHR33874:SF4">
    <property type="entry name" value="EXPRESSED PROTEIN"/>
    <property type="match status" value="1"/>
</dbReference>
<evidence type="ECO:0000313" key="2">
    <source>
        <dbReference type="EMBL" id="ADE77656.1"/>
    </source>
</evidence>
<accession>D5ADN7</accession>
<keyword evidence="1" id="KW-1133">Transmembrane helix</keyword>
<dbReference type="PANTHER" id="PTHR33874">
    <property type="entry name" value="RING FINGER PROTEIN"/>
    <property type="match status" value="1"/>
</dbReference>
<protein>
    <submittedName>
        <fullName evidence="2">Uncharacterized protein</fullName>
    </submittedName>
</protein>
<keyword evidence="1" id="KW-0472">Membrane</keyword>
<proteinExistence type="evidence at transcript level"/>
<reference evidence="2" key="1">
    <citation type="submission" date="2010-04" db="EMBL/GenBank/DDBJ databases">
        <authorList>
            <person name="Reid K.E."/>
            <person name="Liao N."/>
            <person name="Chan S."/>
            <person name="Docking R."/>
            <person name="Taylor G."/>
            <person name="Moore R."/>
            <person name="Mayo M."/>
            <person name="Munro S."/>
            <person name="King J."/>
            <person name="Yanchuk A."/>
            <person name="Holt R."/>
            <person name="Jones S."/>
            <person name="Marra M."/>
            <person name="Ritland C.E."/>
            <person name="Ritland K."/>
            <person name="Bohlmann J."/>
        </authorList>
    </citation>
    <scope>NUCLEOTIDE SEQUENCE</scope>
    <source>
        <tissue evidence="2">Bud</tissue>
    </source>
</reference>
<dbReference type="EMBL" id="BT124406">
    <property type="protein sequence ID" value="ADE77656.1"/>
    <property type="molecule type" value="mRNA"/>
</dbReference>
<organism evidence="2">
    <name type="scientific">Picea sitchensis</name>
    <name type="common">Sitka spruce</name>
    <name type="synonym">Pinus sitchensis</name>
    <dbReference type="NCBI Taxonomy" id="3332"/>
    <lineage>
        <taxon>Eukaryota</taxon>
        <taxon>Viridiplantae</taxon>
        <taxon>Streptophyta</taxon>
        <taxon>Embryophyta</taxon>
        <taxon>Tracheophyta</taxon>
        <taxon>Spermatophyta</taxon>
        <taxon>Pinopsida</taxon>
        <taxon>Pinidae</taxon>
        <taxon>Conifers I</taxon>
        <taxon>Pinales</taxon>
        <taxon>Pinaceae</taxon>
        <taxon>Picea</taxon>
    </lineage>
</organism>